<dbReference type="EMBL" id="CAJHJT010000056">
    <property type="protein sequence ID" value="CAD7013296.1"/>
    <property type="molecule type" value="Genomic_DNA"/>
</dbReference>
<dbReference type="PANTHER" id="PTHR46901:SF2">
    <property type="entry name" value="GH04942P"/>
    <property type="match status" value="1"/>
</dbReference>
<feature type="transmembrane region" description="Helical" evidence="1">
    <location>
        <begin position="83"/>
        <end position="106"/>
    </location>
</feature>
<accession>A0A811VD66</accession>
<evidence type="ECO:0000313" key="3">
    <source>
        <dbReference type="Proteomes" id="UP000606786"/>
    </source>
</evidence>
<dbReference type="AlphaFoldDB" id="A0A811VD66"/>
<keyword evidence="1" id="KW-1133">Transmembrane helix</keyword>
<evidence type="ECO:0000313" key="2">
    <source>
        <dbReference type="EMBL" id="CAD7013296.1"/>
    </source>
</evidence>
<keyword evidence="3" id="KW-1185">Reference proteome</keyword>
<reference evidence="2" key="1">
    <citation type="submission" date="2020-11" db="EMBL/GenBank/DDBJ databases">
        <authorList>
            <person name="Whitehead M."/>
        </authorList>
    </citation>
    <scope>NUCLEOTIDE SEQUENCE</scope>
    <source>
        <strain evidence="2">EGII</strain>
    </source>
</reference>
<evidence type="ECO:0000256" key="1">
    <source>
        <dbReference type="SAM" id="Phobius"/>
    </source>
</evidence>
<organism evidence="2 3">
    <name type="scientific">Ceratitis capitata</name>
    <name type="common">Mediterranean fruit fly</name>
    <name type="synonym">Tephritis capitata</name>
    <dbReference type="NCBI Taxonomy" id="7213"/>
    <lineage>
        <taxon>Eukaryota</taxon>
        <taxon>Metazoa</taxon>
        <taxon>Ecdysozoa</taxon>
        <taxon>Arthropoda</taxon>
        <taxon>Hexapoda</taxon>
        <taxon>Insecta</taxon>
        <taxon>Pterygota</taxon>
        <taxon>Neoptera</taxon>
        <taxon>Endopterygota</taxon>
        <taxon>Diptera</taxon>
        <taxon>Brachycera</taxon>
        <taxon>Muscomorpha</taxon>
        <taxon>Tephritoidea</taxon>
        <taxon>Tephritidae</taxon>
        <taxon>Ceratitis</taxon>
        <taxon>Ceratitis</taxon>
    </lineage>
</organism>
<keyword evidence="1" id="KW-0812">Transmembrane</keyword>
<dbReference type="PANTHER" id="PTHR46901">
    <property type="entry name" value="GH04942P"/>
    <property type="match status" value="1"/>
</dbReference>
<dbReference type="OrthoDB" id="188511at2759"/>
<dbReference type="Proteomes" id="UP000606786">
    <property type="component" value="Unassembled WGS sequence"/>
</dbReference>
<protein>
    <submittedName>
        <fullName evidence="2">(Mediterranean fruit fly) hypothetical protein</fullName>
    </submittedName>
</protein>
<comment type="caution">
    <text evidence="2">The sequence shown here is derived from an EMBL/GenBank/DDBJ whole genome shotgun (WGS) entry which is preliminary data.</text>
</comment>
<sequence>MFDKSDYEKGHALATNMVGDDNSEAAKSGDTVRAALLDKISTGKVGSLTVDPQFLDFEALEYKTANKSEDTLLSFFELSEVRLYIVLGLIAALVFIALIQAICTICKTSRKNKAQKLVYVIPDEWRIYQQRLHHQRYYQPSSEL</sequence>
<keyword evidence="1" id="KW-0472">Membrane</keyword>
<gene>
    <name evidence="2" type="ORF">CCAP1982_LOCUS21367</name>
</gene>
<proteinExistence type="predicted"/>
<name>A0A811VD66_CERCA</name>